<keyword evidence="1" id="KW-0808">Transferase</keyword>
<organism evidence="3 4">
    <name type="scientific">Aristolochia fimbriata</name>
    <name type="common">White veined hardy Dutchman's pipe vine</name>
    <dbReference type="NCBI Taxonomy" id="158543"/>
    <lineage>
        <taxon>Eukaryota</taxon>
        <taxon>Viridiplantae</taxon>
        <taxon>Streptophyta</taxon>
        <taxon>Embryophyta</taxon>
        <taxon>Tracheophyta</taxon>
        <taxon>Spermatophyta</taxon>
        <taxon>Magnoliopsida</taxon>
        <taxon>Magnoliidae</taxon>
        <taxon>Piperales</taxon>
        <taxon>Aristolochiaceae</taxon>
        <taxon>Aristolochia</taxon>
    </lineage>
</organism>
<evidence type="ECO:0000256" key="2">
    <source>
        <dbReference type="ARBA" id="ARBA00023315"/>
    </source>
</evidence>
<comment type="caution">
    <text evidence="3">The sequence shown here is derived from an EMBL/GenBank/DDBJ whole genome shotgun (WGS) entry which is preliminary data.</text>
</comment>
<reference evidence="3 4" key="1">
    <citation type="submission" date="2021-07" db="EMBL/GenBank/DDBJ databases">
        <title>The Aristolochia fimbriata genome: insights into angiosperm evolution, floral development and chemical biosynthesis.</title>
        <authorList>
            <person name="Jiao Y."/>
        </authorList>
    </citation>
    <scope>NUCLEOTIDE SEQUENCE [LARGE SCALE GENOMIC DNA]</scope>
    <source>
        <strain evidence="3">IBCAS-2021</strain>
        <tissue evidence="3">Leaf</tissue>
    </source>
</reference>
<evidence type="ECO:0000313" key="4">
    <source>
        <dbReference type="Proteomes" id="UP000825729"/>
    </source>
</evidence>
<protein>
    <submittedName>
        <fullName evidence="3">Uncharacterized protein</fullName>
    </submittedName>
</protein>
<dbReference type="InterPro" id="IPR023213">
    <property type="entry name" value="CAT-like_dom_sf"/>
</dbReference>
<sequence length="448" mass="49650">MEQAIKVIDSSSISPSPMGAASSLLPNSPLKLSPFDHFMAVYPPMRRVLFYESSTSSFPSHLQALKRSLSKALQYFPTLAGKLAFSPDSGELEIHFSDDVVVPSVTFVEAETTTLDYGRLVKEEEYDDTALDALAPSFDLTAMPVPVMSVQVTRFAGGGMAVGFIVHHAAVDGRALWNFIKYWAEICRNLDEDVVLQPPSVTFDRSIFNDVRHENVLMKELRVSSCSWGVYQNPEDPIHRTFVLSSSSIQSLKRRASKVGKKLRVSTFVALGAHVWTCTTKARINEVNGTGEEENTCFFYPMDCRSHLPDTGPSIEHYFGNCIKPCRVLAKMRDLIDEDGFSFAVDAIQGGIFREAMEASVNNCHEWPLLIRDPPRASLYVAGSPRFRVYETDFGWGRPKKVEQAGMRQEGLMTLAAAKGEEGGVQLTILLSPSCMEKFASLFLDGMG</sequence>
<dbReference type="Proteomes" id="UP000825729">
    <property type="component" value="Unassembled WGS sequence"/>
</dbReference>
<dbReference type="EMBL" id="JAINDJ010000004">
    <property type="protein sequence ID" value="KAG9451181.1"/>
    <property type="molecule type" value="Genomic_DNA"/>
</dbReference>
<keyword evidence="2" id="KW-0012">Acyltransferase</keyword>
<gene>
    <name evidence="3" type="ORF">H6P81_011146</name>
</gene>
<dbReference type="Gene3D" id="3.30.559.10">
    <property type="entry name" value="Chloramphenicol acetyltransferase-like domain"/>
    <property type="match status" value="2"/>
</dbReference>
<proteinExistence type="predicted"/>
<evidence type="ECO:0000313" key="3">
    <source>
        <dbReference type="EMBL" id="KAG9451181.1"/>
    </source>
</evidence>
<name>A0AAV7ETK3_ARIFI</name>
<accession>A0AAV7ETK3</accession>
<evidence type="ECO:0000256" key="1">
    <source>
        <dbReference type="ARBA" id="ARBA00022679"/>
    </source>
</evidence>
<dbReference type="PANTHER" id="PTHR31625">
    <property type="match status" value="1"/>
</dbReference>
<dbReference type="AlphaFoldDB" id="A0AAV7ETK3"/>
<keyword evidence="4" id="KW-1185">Reference proteome</keyword>
<dbReference type="InterPro" id="IPR051504">
    <property type="entry name" value="Plant_metabolite_acyltrans"/>
</dbReference>
<dbReference type="Pfam" id="PF02458">
    <property type="entry name" value="Transferase"/>
    <property type="match status" value="1"/>
</dbReference>
<dbReference type="SUPFAM" id="SSF52777">
    <property type="entry name" value="CoA-dependent acyltransferases"/>
    <property type="match status" value="1"/>
</dbReference>
<dbReference type="GO" id="GO:0016747">
    <property type="term" value="F:acyltransferase activity, transferring groups other than amino-acyl groups"/>
    <property type="evidence" value="ECO:0007669"/>
    <property type="project" value="UniProtKB-ARBA"/>
</dbReference>